<keyword evidence="2" id="KW-0645">Protease</keyword>
<proteinExistence type="predicted"/>
<dbReference type="Pfam" id="PF01965">
    <property type="entry name" value="DJ-1_PfpI"/>
    <property type="match status" value="1"/>
</dbReference>
<organism evidence="2 3">
    <name type="scientific">Phyllobacterium myrsinacearum</name>
    <dbReference type="NCBI Taxonomy" id="28101"/>
    <lineage>
        <taxon>Bacteria</taxon>
        <taxon>Pseudomonadati</taxon>
        <taxon>Pseudomonadota</taxon>
        <taxon>Alphaproteobacteria</taxon>
        <taxon>Hyphomicrobiales</taxon>
        <taxon>Phyllobacteriaceae</taxon>
        <taxon>Phyllobacterium</taxon>
    </lineage>
</organism>
<dbReference type="CDD" id="cd03139">
    <property type="entry name" value="GATase1_PfpI_2"/>
    <property type="match status" value="1"/>
</dbReference>
<dbReference type="InterPro" id="IPR052158">
    <property type="entry name" value="INH-QAR"/>
</dbReference>
<keyword evidence="2" id="KW-0378">Hydrolase</keyword>
<dbReference type="Proteomes" id="UP000549052">
    <property type="component" value="Unassembled WGS sequence"/>
</dbReference>
<dbReference type="PANTHER" id="PTHR43130:SF2">
    <property type="entry name" value="DJ-1_PFPI DOMAIN-CONTAINING PROTEIN"/>
    <property type="match status" value="1"/>
</dbReference>
<protein>
    <submittedName>
        <fullName evidence="2">Putative intracellular protease/amidase</fullName>
    </submittedName>
</protein>
<dbReference type="Gene3D" id="3.40.50.880">
    <property type="match status" value="1"/>
</dbReference>
<comment type="caution">
    <text evidence="2">The sequence shown here is derived from an EMBL/GenBank/DDBJ whole genome shotgun (WGS) entry which is preliminary data.</text>
</comment>
<dbReference type="GO" id="GO:0008233">
    <property type="term" value="F:peptidase activity"/>
    <property type="evidence" value="ECO:0007669"/>
    <property type="project" value="UniProtKB-KW"/>
</dbReference>
<evidence type="ECO:0000259" key="1">
    <source>
        <dbReference type="Pfam" id="PF01965"/>
    </source>
</evidence>
<accession>A0A839EW25</accession>
<dbReference type="AlphaFoldDB" id="A0A839EW25"/>
<keyword evidence="3" id="KW-1185">Reference proteome</keyword>
<feature type="domain" description="DJ-1/PfpI" evidence="1">
    <location>
        <begin position="21"/>
        <end position="179"/>
    </location>
</feature>
<dbReference type="PANTHER" id="PTHR43130">
    <property type="entry name" value="ARAC-FAMILY TRANSCRIPTIONAL REGULATOR"/>
    <property type="match status" value="1"/>
</dbReference>
<dbReference type="EMBL" id="JACGXN010000009">
    <property type="protein sequence ID" value="MBA8880740.1"/>
    <property type="molecule type" value="Genomic_DNA"/>
</dbReference>
<dbReference type="GO" id="GO:0006508">
    <property type="term" value="P:proteolysis"/>
    <property type="evidence" value="ECO:0007669"/>
    <property type="project" value="UniProtKB-KW"/>
</dbReference>
<evidence type="ECO:0000313" key="3">
    <source>
        <dbReference type="Proteomes" id="UP000549052"/>
    </source>
</evidence>
<dbReference type="GO" id="GO:0006355">
    <property type="term" value="P:regulation of DNA-templated transcription"/>
    <property type="evidence" value="ECO:0007669"/>
    <property type="project" value="TreeGrafter"/>
</dbReference>
<gene>
    <name evidence="2" type="ORF">FHW16_004465</name>
</gene>
<evidence type="ECO:0000313" key="2">
    <source>
        <dbReference type="EMBL" id="MBA8880740.1"/>
    </source>
</evidence>
<dbReference type="InterPro" id="IPR029062">
    <property type="entry name" value="Class_I_gatase-like"/>
</dbReference>
<dbReference type="SUPFAM" id="SSF52317">
    <property type="entry name" value="Class I glutamine amidotransferase-like"/>
    <property type="match status" value="1"/>
</dbReference>
<name>A0A839EW25_9HYPH</name>
<sequence length="242" mass="25358">MSAYPDAVNHKGSAMASPLIIVIPIYNGVTHLDFTGPHQFLSRLPDAKVIVASMGGTDVSADGLVFSGLVDLATIEHCDVLCVPGGSGCTAALQNEAFVAAVRRLGLSARYITSVCTGSLILGAAGLLKGKRAACHWAWRDLLVPFGAIPDTRRVVRDGNILTGGGVTAGIDFVLTLISELQGDDVAQRIQLMLEYAPAPPFTAGRPDTAPQGIVDAVRSRMQPFAQQRRDEVAIAAARLAG</sequence>
<dbReference type="InterPro" id="IPR002818">
    <property type="entry name" value="DJ-1/PfpI"/>
</dbReference>
<reference evidence="2 3" key="1">
    <citation type="submission" date="2020-07" db="EMBL/GenBank/DDBJ databases">
        <title>Genomic Encyclopedia of Type Strains, Phase IV (KMG-V): Genome sequencing to study the core and pangenomes of soil and plant-associated prokaryotes.</title>
        <authorList>
            <person name="Whitman W."/>
        </authorList>
    </citation>
    <scope>NUCLEOTIDE SEQUENCE [LARGE SCALE GENOMIC DNA]</scope>
    <source>
        <strain evidence="2 3">AN3</strain>
    </source>
</reference>